<dbReference type="AlphaFoldDB" id="A0A0L8L462"/>
<feature type="region of interest" description="Disordered" evidence="1">
    <location>
        <begin position="1"/>
        <end position="43"/>
    </location>
</feature>
<feature type="region of interest" description="Disordered" evidence="1">
    <location>
        <begin position="242"/>
        <end position="299"/>
    </location>
</feature>
<feature type="region of interest" description="Disordered" evidence="1">
    <location>
        <begin position="200"/>
        <end position="219"/>
    </location>
</feature>
<evidence type="ECO:0000256" key="1">
    <source>
        <dbReference type="SAM" id="MobiDB-lite"/>
    </source>
</evidence>
<accession>A0A0L8L462</accession>
<evidence type="ECO:0000313" key="2">
    <source>
        <dbReference type="EMBL" id="KOG33008.1"/>
    </source>
</evidence>
<organism evidence="2 3">
    <name type="scientific">Streptomyces viridochromogenes</name>
    <dbReference type="NCBI Taxonomy" id="1938"/>
    <lineage>
        <taxon>Bacteria</taxon>
        <taxon>Bacillati</taxon>
        <taxon>Actinomycetota</taxon>
        <taxon>Actinomycetes</taxon>
        <taxon>Kitasatosporales</taxon>
        <taxon>Streptomycetaceae</taxon>
        <taxon>Streptomyces</taxon>
    </lineage>
</organism>
<feature type="compositionally biased region" description="Low complexity" evidence="1">
    <location>
        <begin position="60"/>
        <end position="74"/>
    </location>
</feature>
<feature type="region of interest" description="Disordered" evidence="1">
    <location>
        <begin position="60"/>
        <end position="82"/>
    </location>
</feature>
<feature type="non-terminal residue" evidence="2">
    <location>
        <position position="299"/>
    </location>
</feature>
<feature type="compositionally biased region" description="Pro residues" evidence="1">
    <location>
        <begin position="274"/>
        <end position="299"/>
    </location>
</feature>
<protein>
    <submittedName>
        <fullName evidence="2">Uncharacterized protein</fullName>
    </submittedName>
</protein>
<dbReference type="EMBL" id="LGUP01000055">
    <property type="protein sequence ID" value="KOG33008.1"/>
    <property type="molecule type" value="Genomic_DNA"/>
</dbReference>
<gene>
    <name evidence="2" type="ORF">ADK34_08420</name>
</gene>
<dbReference type="Proteomes" id="UP000037023">
    <property type="component" value="Unassembled WGS sequence"/>
</dbReference>
<proteinExistence type="predicted"/>
<sequence>MLANPVCRQAASVPPKTGTPSAVGTARWQERPHGRGGPGRHTPVVPSWISVLARLYGRQRASSAARPASPPIARTDPSGRGTAWCTARAACSEPVGSQAPLPGSYTSHRPSAWFASCRAVLTRPPTARTRPPGGGTVTWSQRATVMAPAGSQASCTVVDLGGREGEHAAARTGTPAARHQDAAVAERGDGVHVPLLDQVAGHGPRAGPGSYATESSRDVCRRRACRSGGVEVHTPVAGVEERAEVRRQPTSVLAARDQHAVGAEQGRRRVRLRPAPPPPPPPPPCGAPPPPPAPAPPGP</sequence>
<name>A0A0L8L462_STRVR</name>
<reference evidence="2 3" key="1">
    <citation type="submission" date="2015-06" db="EMBL/GenBank/DDBJ databases">
        <authorList>
            <person name="Hoefler B.C."/>
            <person name="Straight P.D."/>
        </authorList>
    </citation>
    <scope>NUCLEOTIDE SEQUENCE [LARGE SCALE GENOMIC DNA]</scope>
    <source>
        <strain evidence="2 3">NRRL 3427</strain>
    </source>
</reference>
<comment type="caution">
    <text evidence="2">The sequence shown here is derived from an EMBL/GenBank/DDBJ whole genome shotgun (WGS) entry which is preliminary data.</text>
</comment>
<evidence type="ECO:0000313" key="3">
    <source>
        <dbReference type="Proteomes" id="UP000037023"/>
    </source>
</evidence>